<evidence type="ECO:0000259" key="9">
    <source>
        <dbReference type="PROSITE" id="PS51755"/>
    </source>
</evidence>
<accession>A0ABW1ZS47</accession>
<keyword evidence="2" id="KW-0902">Two-component regulatory system</keyword>
<dbReference type="PANTHER" id="PTHR48111">
    <property type="entry name" value="REGULATOR OF RPOS"/>
    <property type="match status" value="1"/>
</dbReference>
<dbReference type="Pfam" id="PF00486">
    <property type="entry name" value="Trans_reg_C"/>
    <property type="match status" value="1"/>
</dbReference>
<evidence type="ECO:0000256" key="1">
    <source>
        <dbReference type="ARBA" id="ARBA00022553"/>
    </source>
</evidence>
<evidence type="ECO:0000259" key="8">
    <source>
        <dbReference type="PROSITE" id="PS50110"/>
    </source>
</evidence>
<dbReference type="RefSeq" id="WP_224609987.1">
    <property type="nucleotide sequence ID" value="NZ_JAIQXV010000012.1"/>
</dbReference>
<proteinExistence type="predicted"/>
<dbReference type="Gene3D" id="3.40.50.2300">
    <property type="match status" value="1"/>
</dbReference>
<dbReference type="InterPro" id="IPR036388">
    <property type="entry name" value="WH-like_DNA-bd_sf"/>
</dbReference>
<dbReference type="EMBL" id="JBHSWB010000004">
    <property type="protein sequence ID" value="MFC6663780.1"/>
    <property type="molecule type" value="Genomic_DNA"/>
</dbReference>
<evidence type="ECO:0000313" key="10">
    <source>
        <dbReference type="EMBL" id="MFC6663780.1"/>
    </source>
</evidence>
<name>A0ABW1ZS47_9DEIO</name>
<dbReference type="Proteomes" id="UP001596317">
    <property type="component" value="Unassembled WGS sequence"/>
</dbReference>
<organism evidence="10 11">
    <name type="scientific">Deinococcus multiflagellatus</name>
    <dbReference type="NCBI Taxonomy" id="1656887"/>
    <lineage>
        <taxon>Bacteria</taxon>
        <taxon>Thermotogati</taxon>
        <taxon>Deinococcota</taxon>
        <taxon>Deinococci</taxon>
        <taxon>Deinococcales</taxon>
        <taxon>Deinococcaceae</taxon>
        <taxon>Deinococcus</taxon>
    </lineage>
</organism>
<dbReference type="Pfam" id="PF00072">
    <property type="entry name" value="Response_reg"/>
    <property type="match status" value="1"/>
</dbReference>
<dbReference type="InterPro" id="IPR001789">
    <property type="entry name" value="Sig_transdc_resp-reg_receiver"/>
</dbReference>
<evidence type="ECO:0000256" key="5">
    <source>
        <dbReference type="ARBA" id="ARBA00023163"/>
    </source>
</evidence>
<feature type="domain" description="Response regulatory" evidence="8">
    <location>
        <begin position="5"/>
        <end position="118"/>
    </location>
</feature>
<keyword evidence="11" id="KW-1185">Reference proteome</keyword>
<protein>
    <submittedName>
        <fullName evidence="10">Response regulator transcription factor</fullName>
    </submittedName>
</protein>
<reference evidence="11" key="1">
    <citation type="journal article" date="2019" name="Int. J. Syst. Evol. Microbiol.">
        <title>The Global Catalogue of Microorganisms (GCM) 10K type strain sequencing project: providing services to taxonomists for standard genome sequencing and annotation.</title>
        <authorList>
            <consortium name="The Broad Institute Genomics Platform"/>
            <consortium name="The Broad Institute Genome Sequencing Center for Infectious Disease"/>
            <person name="Wu L."/>
            <person name="Ma J."/>
        </authorList>
    </citation>
    <scope>NUCLEOTIDE SEQUENCE [LARGE SCALE GENOMIC DNA]</scope>
    <source>
        <strain evidence="11">CCUG 63830</strain>
    </source>
</reference>
<evidence type="ECO:0000256" key="2">
    <source>
        <dbReference type="ARBA" id="ARBA00023012"/>
    </source>
</evidence>
<feature type="modified residue" description="4-aspartylphosphate" evidence="6">
    <location>
        <position position="54"/>
    </location>
</feature>
<dbReference type="SUPFAM" id="SSF52172">
    <property type="entry name" value="CheY-like"/>
    <property type="match status" value="1"/>
</dbReference>
<dbReference type="Gene3D" id="1.10.10.10">
    <property type="entry name" value="Winged helix-like DNA-binding domain superfamily/Winged helix DNA-binding domain"/>
    <property type="match status" value="1"/>
</dbReference>
<dbReference type="InterPro" id="IPR001867">
    <property type="entry name" value="OmpR/PhoB-type_DNA-bd"/>
</dbReference>
<sequence>MPGHQILIIEDNPDIAGLLTLDLQDEGYAVHHEATAITGLTAARATTPEVILLDLGLPDLDGRHVLIRLRKFSAVPVIVLTARGSVEEKVELLTLGADDYLVKPYALAELLARIQVQLRHHRDTVIQLGALELNPLARQALYQGRDLRLTSKEFEILSALADTAGRVIRREELLARVWKHELPEHSNAIDVHIANLRKKLQEAGATGLLRTVRGYGYSLQPQAHNGIKGPVN</sequence>
<evidence type="ECO:0000256" key="6">
    <source>
        <dbReference type="PROSITE-ProRule" id="PRU00169"/>
    </source>
</evidence>
<keyword evidence="1 6" id="KW-0597">Phosphoprotein</keyword>
<feature type="DNA-binding region" description="OmpR/PhoB-type" evidence="7">
    <location>
        <begin position="123"/>
        <end position="221"/>
    </location>
</feature>
<gene>
    <name evidence="10" type="ORF">ACFP90_27695</name>
</gene>
<feature type="domain" description="OmpR/PhoB-type" evidence="9">
    <location>
        <begin position="123"/>
        <end position="221"/>
    </location>
</feature>
<dbReference type="PROSITE" id="PS50110">
    <property type="entry name" value="RESPONSE_REGULATORY"/>
    <property type="match status" value="1"/>
</dbReference>
<keyword evidence="3" id="KW-0805">Transcription regulation</keyword>
<evidence type="ECO:0000313" key="11">
    <source>
        <dbReference type="Proteomes" id="UP001596317"/>
    </source>
</evidence>
<dbReference type="PANTHER" id="PTHR48111:SF22">
    <property type="entry name" value="REGULATOR OF RPOS"/>
    <property type="match status" value="1"/>
</dbReference>
<dbReference type="PROSITE" id="PS51755">
    <property type="entry name" value="OMPR_PHOB"/>
    <property type="match status" value="1"/>
</dbReference>
<comment type="caution">
    <text evidence="10">The sequence shown here is derived from an EMBL/GenBank/DDBJ whole genome shotgun (WGS) entry which is preliminary data.</text>
</comment>
<evidence type="ECO:0000256" key="3">
    <source>
        <dbReference type="ARBA" id="ARBA00023015"/>
    </source>
</evidence>
<keyword evidence="5" id="KW-0804">Transcription</keyword>
<dbReference type="Gene3D" id="6.10.250.690">
    <property type="match status" value="1"/>
</dbReference>
<evidence type="ECO:0000256" key="7">
    <source>
        <dbReference type="PROSITE-ProRule" id="PRU01091"/>
    </source>
</evidence>
<dbReference type="InterPro" id="IPR011006">
    <property type="entry name" value="CheY-like_superfamily"/>
</dbReference>
<dbReference type="SMART" id="SM00862">
    <property type="entry name" value="Trans_reg_C"/>
    <property type="match status" value="1"/>
</dbReference>
<evidence type="ECO:0000256" key="4">
    <source>
        <dbReference type="ARBA" id="ARBA00023125"/>
    </source>
</evidence>
<dbReference type="InterPro" id="IPR039420">
    <property type="entry name" value="WalR-like"/>
</dbReference>
<dbReference type="CDD" id="cd00383">
    <property type="entry name" value="trans_reg_C"/>
    <property type="match status" value="1"/>
</dbReference>
<dbReference type="SMART" id="SM00448">
    <property type="entry name" value="REC"/>
    <property type="match status" value="1"/>
</dbReference>
<keyword evidence="4 7" id="KW-0238">DNA-binding</keyword>